<evidence type="ECO:0000256" key="4">
    <source>
        <dbReference type="ARBA" id="ARBA00022827"/>
    </source>
</evidence>
<evidence type="ECO:0000256" key="3">
    <source>
        <dbReference type="ARBA" id="ARBA00022630"/>
    </source>
</evidence>
<dbReference type="Pfam" id="PF00441">
    <property type="entry name" value="Acyl-CoA_dh_1"/>
    <property type="match status" value="1"/>
</dbReference>
<dbReference type="InterPro" id="IPR046373">
    <property type="entry name" value="Acyl-CoA_Oxase/DH_mid-dom_sf"/>
</dbReference>
<keyword evidence="10" id="KW-1185">Reference proteome</keyword>
<sequence>MSTSNNLKIDTKNLWPSNVERDFVDNLQAIVARDIAPEGDRIDREDIYPTEIVKSLAKHGYNTLTLEPEFGGGGLSFLHAASAFEEISVASAATGICLITIYQAQIMIRLFGQESLKQKYLPRFAEGLICAYALTESNHGSDITKLDTKAVHDSNGWVINGEKHFITSSMATEFYILLAETEVGVSVFAVPSDFEGVSKYTGENSSTFGLRNGPHMNVIFDNVRVPDDHMIGTEGKGVRQAVSVLNYSRTLAGAVSLGVARAAFEGALAFARDRKAFNQRVVEFQGIQWYLADMLTEIDASRLLIHRAAQSLDSGDQVPRWGSEAKYKAAAVATYVASQAAQICGAYGIMENAPFGRYIRDAKAYQVAGGSAEILKNTIAKCLLSLSGLQDGKGLR</sequence>
<dbReference type="InterPro" id="IPR037069">
    <property type="entry name" value="AcylCoA_DH/ox_N_sf"/>
</dbReference>
<dbReference type="SUPFAM" id="SSF56645">
    <property type="entry name" value="Acyl-CoA dehydrogenase NM domain-like"/>
    <property type="match status" value="1"/>
</dbReference>
<dbReference type="PANTHER" id="PTHR43884:SF12">
    <property type="entry name" value="ISOVALERYL-COA DEHYDROGENASE, MITOCHONDRIAL-RELATED"/>
    <property type="match status" value="1"/>
</dbReference>
<dbReference type="Pfam" id="PF02771">
    <property type="entry name" value="Acyl-CoA_dh_N"/>
    <property type="match status" value="1"/>
</dbReference>
<dbReference type="SUPFAM" id="SSF47203">
    <property type="entry name" value="Acyl-CoA dehydrogenase C-terminal domain-like"/>
    <property type="match status" value="1"/>
</dbReference>
<dbReference type="InterPro" id="IPR013786">
    <property type="entry name" value="AcylCoA_DH/ox_N"/>
</dbReference>
<dbReference type="InterPro" id="IPR009075">
    <property type="entry name" value="AcylCo_DH/oxidase_C"/>
</dbReference>
<dbReference type="Proteomes" id="UP000445696">
    <property type="component" value="Unassembled WGS sequence"/>
</dbReference>
<evidence type="ECO:0000313" key="10">
    <source>
        <dbReference type="Proteomes" id="UP000445696"/>
    </source>
</evidence>
<keyword evidence="4 5" id="KW-0274">FAD</keyword>
<dbReference type="RefSeq" id="WP_161339139.1">
    <property type="nucleotide sequence ID" value="NZ_JBHSDG010000004.1"/>
</dbReference>
<evidence type="ECO:0000259" key="6">
    <source>
        <dbReference type="Pfam" id="PF00441"/>
    </source>
</evidence>
<proteinExistence type="inferred from homology"/>
<name>A0A845MFP5_9PROT</name>
<dbReference type="Gene3D" id="1.20.140.10">
    <property type="entry name" value="Butyryl-CoA Dehydrogenase, subunit A, domain 3"/>
    <property type="match status" value="1"/>
</dbReference>
<dbReference type="GO" id="GO:0050660">
    <property type="term" value="F:flavin adenine dinucleotide binding"/>
    <property type="evidence" value="ECO:0007669"/>
    <property type="project" value="InterPro"/>
</dbReference>
<comment type="cofactor">
    <cofactor evidence="1 5">
        <name>FAD</name>
        <dbReference type="ChEBI" id="CHEBI:57692"/>
    </cofactor>
</comment>
<evidence type="ECO:0000259" key="7">
    <source>
        <dbReference type="Pfam" id="PF02770"/>
    </source>
</evidence>
<dbReference type="InterPro" id="IPR009100">
    <property type="entry name" value="AcylCoA_DH/oxidase_NM_dom_sf"/>
</dbReference>
<dbReference type="Gene3D" id="1.10.540.10">
    <property type="entry name" value="Acyl-CoA dehydrogenase/oxidase, N-terminal domain"/>
    <property type="match status" value="1"/>
</dbReference>
<gene>
    <name evidence="9" type="ORF">GQF03_10020</name>
</gene>
<organism evidence="9 10">
    <name type="scientific">Sneathiella chungangensis</name>
    <dbReference type="NCBI Taxonomy" id="1418234"/>
    <lineage>
        <taxon>Bacteria</taxon>
        <taxon>Pseudomonadati</taxon>
        <taxon>Pseudomonadota</taxon>
        <taxon>Alphaproteobacteria</taxon>
        <taxon>Sneathiellales</taxon>
        <taxon>Sneathiellaceae</taxon>
        <taxon>Sneathiella</taxon>
    </lineage>
</organism>
<dbReference type="EMBL" id="WTVA01000004">
    <property type="protein sequence ID" value="MZR22669.1"/>
    <property type="molecule type" value="Genomic_DNA"/>
</dbReference>
<dbReference type="AlphaFoldDB" id="A0A845MFP5"/>
<dbReference type="OrthoDB" id="2986495at2"/>
<dbReference type="InterPro" id="IPR036250">
    <property type="entry name" value="AcylCo_DH-like_C"/>
</dbReference>
<feature type="domain" description="Acyl-CoA oxidase/dehydrogenase middle" evidence="7">
    <location>
        <begin position="131"/>
        <end position="223"/>
    </location>
</feature>
<dbReference type="PIRSF" id="PIRSF016578">
    <property type="entry name" value="HsaA"/>
    <property type="match status" value="1"/>
</dbReference>
<keyword evidence="3 5" id="KW-0285">Flavoprotein</keyword>
<accession>A0A845MFP5</accession>
<dbReference type="Gene3D" id="2.40.110.10">
    <property type="entry name" value="Butyryl-CoA Dehydrogenase, subunit A, domain 2"/>
    <property type="match status" value="1"/>
</dbReference>
<evidence type="ECO:0000313" key="9">
    <source>
        <dbReference type="EMBL" id="MZR22669.1"/>
    </source>
</evidence>
<reference evidence="9 10" key="1">
    <citation type="journal article" date="2014" name="Int. J. Syst. Evol. Microbiol.">
        <title>Sneathiella chungangensis sp. nov., isolated from a marine sand, and emended description of the genus Sneathiella.</title>
        <authorList>
            <person name="Siamphan C."/>
            <person name="Kim H."/>
            <person name="Lee J.S."/>
            <person name="Kim W."/>
        </authorList>
    </citation>
    <scope>NUCLEOTIDE SEQUENCE [LARGE SCALE GENOMIC DNA]</scope>
    <source>
        <strain evidence="9 10">KCTC 32476</strain>
    </source>
</reference>
<evidence type="ECO:0000256" key="1">
    <source>
        <dbReference type="ARBA" id="ARBA00001974"/>
    </source>
</evidence>
<keyword evidence="5" id="KW-0560">Oxidoreductase</keyword>
<dbReference type="GO" id="GO:0003995">
    <property type="term" value="F:acyl-CoA dehydrogenase activity"/>
    <property type="evidence" value="ECO:0007669"/>
    <property type="project" value="TreeGrafter"/>
</dbReference>
<dbReference type="Pfam" id="PF02770">
    <property type="entry name" value="Acyl-CoA_dh_M"/>
    <property type="match status" value="1"/>
</dbReference>
<evidence type="ECO:0000256" key="2">
    <source>
        <dbReference type="ARBA" id="ARBA00009347"/>
    </source>
</evidence>
<feature type="domain" description="Acyl-CoA dehydrogenase/oxidase C-terminal" evidence="6">
    <location>
        <begin position="235"/>
        <end position="383"/>
    </location>
</feature>
<comment type="caution">
    <text evidence="9">The sequence shown here is derived from an EMBL/GenBank/DDBJ whole genome shotgun (WGS) entry which is preliminary data.</text>
</comment>
<dbReference type="PANTHER" id="PTHR43884">
    <property type="entry name" value="ACYL-COA DEHYDROGENASE"/>
    <property type="match status" value="1"/>
</dbReference>
<evidence type="ECO:0000259" key="8">
    <source>
        <dbReference type="Pfam" id="PF02771"/>
    </source>
</evidence>
<protein>
    <submittedName>
        <fullName evidence="9">Acyl-CoA dehydrogenase</fullName>
    </submittedName>
</protein>
<evidence type="ECO:0000256" key="5">
    <source>
        <dbReference type="RuleBase" id="RU362125"/>
    </source>
</evidence>
<comment type="similarity">
    <text evidence="2 5">Belongs to the acyl-CoA dehydrogenase family.</text>
</comment>
<feature type="domain" description="Acyl-CoA dehydrogenase/oxidase N-terminal" evidence="8">
    <location>
        <begin position="20"/>
        <end position="127"/>
    </location>
</feature>
<dbReference type="InterPro" id="IPR006091">
    <property type="entry name" value="Acyl-CoA_Oxase/DH_mid-dom"/>
</dbReference>